<dbReference type="FunFam" id="2.40.70.10:FF:000027">
    <property type="entry name" value="Aspartic proteinase Asp1 isoform A"/>
    <property type="match status" value="1"/>
</dbReference>
<evidence type="ECO:0000256" key="8">
    <source>
        <dbReference type="ARBA" id="ARBA00077656"/>
    </source>
</evidence>
<evidence type="ECO:0000256" key="6">
    <source>
        <dbReference type="ARBA" id="ARBA00022801"/>
    </source>
</evidence>
<dbReference type="Pfam" id="PF14541">
    <property type="entry name" value="TAXi_C"/>
    <property type="match status" value="1"/>
</dbReference>
<dbReference type="InterPro" id="IPR032861">
    <property type="entry name" value="TAXi_N"/>
</dbReference>
<evidence type="ECO:0000256" key="4">
    <source>
        <dbReference type="ARBA" id="ARBA00022737"/>
    </source>
</evidence>
<feature type="domain" description="Peptidase A1" evidence="11">
    <location>
        <begin position="79"/>
        <end position="436"/>
    </location>
</feature>
<protein>
    <recommendedName>
        <fullName evidence="7">Aspartic proteinase Asp1</fullName>
    </recommendedName>
    <alternativeName>
        <fullName evidence="8">Nucellin-like protein</fullName>
    </alternativeName>
</protein>
<evidence type="ECO:0000256" key="10">
    <source>
        <dbReference type="SAM" id="SignalP"/>
    </source>
</evidence>
<keyword evidence="3 10" id="KW-0732">Signal</keyword>
<dbReference type="GO" id="GO:0006508">
    <property type="term" value="P:proteolysis"/>
    <property type="evidence" value="ECO:0007669"/>
    <property type="project" value="UniProtKB-KW"/>
</dbReference>
<dbReference type="PROSITE" id="PS51767">
    <property type="entry name" value="PEPTIDASE_A1"/>
    <property type="match status" value="1"/>
</dbReference>
<evidence type="ECO:0000256" key="2">
    <source>
        <dbReference type="ARBA" id="ARBA00022670"/>
    </source>
</evidence>
<dbReference type="Pfam" id="PF14543">
    <property type="entry name" value="TAXi_N"/>
    <property type="match status" value="1"/>
</dbReference>
<feature type="signal peptide" evidence="10">
    <location>
        <begin position="1"/>
        <end position="23"/>
    </location>
</feature>
<proteinExistence type="evidence at transcript level"/>
<dbReference type="Gene3D" id="2.40.70.10">
    <property type="entry name" value="Acid Proteases"/>
    <property type="match status" value="2"/>
</dbReference>
<evidence type="ECO:0000313" key="12">
    <source>
        <dbReference type="EMBL" id="ABR18371.1"/>
    </source>
</evidence>
<evidence type="ECO:0000256" key="7">
    <source>
        <dbReference type="ARBA" id="ARBA00068871"/>
    </source>
</evidence>
<evidence type="ECO:0000256" key="5">
    <source>
        <dbReference type="ARBA" id="ARBA00022750"/>
    </source>
</evidence>
<evidence type="ECO:0000256" key="9">
    <source>
        <dbReference type="PIRSR" id="PIRSR601461-1"/>
    </source>
</evidence>
<dbReference type="FunFam" id="2.40.70.10:FF:000015">
    <property type="entry name" value="Aspartyl protease family protein"/>
    <property type="match status" value="1"/>
</dbReference>
<dbReference type="MEROPS" id="A01.A25"/>
<feature type="active site" evidence="9">
    <location>
        <position position="97"/>
    </location>
</feature>
<evidence type="ECO:0000259" key="11">
    <source>
        <dbReference type="PROSITE" id="PS51767"/>
    </source>
</evidence>
<feature type="active site" evidence="9">
    <location>
        <position position="307"/>
    </location>
</feature>
<keyword evidence="4" id="KW-0677">Repeat</keyword>
<feature type="chain" id="PRO_5002874439" description="Aspartic proteinase Asp1" evidence="10">
    <location>
        <begin position="24"/>
        <end position="446"/>
    </location>
</feature>
<name>B8LRU1_PICSI</name>
<dbReference type="SUPFAM" id="SSF50630">
    <property type="entry name" value="Acid proteases"/>
    <property type="match status" value="1"/>
</dbReference>
<dbReference type="GO" id="GO:0004190">
    <property type="term" value="F:aspartic-type endopeptidase activity"/>
    <property type="evidence" value="ECO:0007669"/>
    <property type="project" value="UniProtKB-KW"/>
</dbReference>
<dbReference type="InterPro" id="IPR001461">
    <property type="entry name" value="Aspartic_peptidase_A1"/>
</dbReference>
<keyword evidence="2" id="KW-0645">Protease</keyword>
<dbReference type="EMBL" id="EF678636">
    <property type="protein sequence ID" value="ABR18371.1"/>
    <property type="molecule type" value="mRNA"/>
</dbReference>
<dbReference type="PANTHER" id="PTHR13683:SF316">
    <property type="entry name" value="ASPARTYL PROTEASE APCB1"/>
    <property type="match status" value="1"/>
</dbReference>
<reference evidence="12" key="1">
    <citation type="submission" date="2007-06" db="EMBL/GenBank/DDBJ databases">
        <title>Full length cDNA sequences from Sitka Spruce (Picea sitchensis).</title>
        <authorList>
            <person name="Ralph S.G."/>
            <person name="Chun H.E."/>
            <person name="Liao N."/>
            <person name="Ali J."/>
            <person name="Reid K."/>
            <person name="Kolosova N."/>
            <person name="Cooper N."/>
            <person name="Cullis C."/>
            <person name="Jancsik S."/>
            <person name="Moore R."/>
            <person name="Mayo M."/>
            <person name="Wagner S."/>
            <person name="Holt R.A."/>
            <person name="Jones S.J.M."/>
            <person name="Marra M.A."/>
            <person name="Ritland C.E."/>
            <person name="Ritland K."/>
            <person name="Bohlmann J."/>
        </authorList>
    </citation>
    <scope>NUCLEOTIDE SEQUENCE</scope>
    <source>
        <tissue evidence="12">Bark</tissue>
    </source>
</reference>
<keyword evidence="5" id="KW-0064">Aspartyl protease</keyword>
<dbReference type="OMA" id="ADIWCAY"/>
<dbReference type="AlphaFoldDB" id="B8LRU1"/>
<evidence type="ECO:0000256" key="1">
    <source>
        <dbReference type="ARBA" id="ARBA00007447"/>
    </source>
</evidence>
<dbReference type="InterPro" id="IPR021109">
    <property type="entry name" value="Peptidase_aspartic_dom_sf"/>
</dbReference>
<dbReference type="PANTHER" id="PTHR13683">
    <property type="entry name" value="ASPARTYL PROTEASES"/>
    <property type="match status" value="1"/>
</dbReference>
<comment type="similarity">
    <text evidence="1">Belongs to the peptidase A1 family.</text>
</comment>
<dbReference type="InterPro" id="IPR032799">
    <property type="entry name" value="TAXi_C"/>
</dbReference>
<dbReference type="InterPro" id="IPR033121">
    <property type="entry name" value="PEPTIDASE_A1"/>
</dbReference>
<evidence type="ECO:0000256" key="3">
    <source>
        <dbReference type="ARBA" id="ARBA00022729"/>
    </source>
</evidence>
<sequence length="446" mass="48815">MGVLTNVFLVFVLFCVCMCVSQQADVYRLQPKYPAADNDEEGSKASFVSRDTNRIGRRLQAHQTAIFSLKGNVVPYGLYYVTMLVGNPSKPYFLDVDSGSELTWIQCDAPCISCAKGPHPLYKLKKGSLVPSKDPLCAAVQAGSGHYHNHKEASQRCDYDVAYADHGYSEGFLVRDSVRALLTNKTVLTANSVFGCGYNQRESLPVSDARTDGILGLGSGMASLPSQWAKQGLIKNVIGHCIFGAGRDGGYMFFGDDLVSTSAMTWVPMLGRPSIKHYYVGAAQMNFGNKPLDKDGDGKKLGGIIFDSGSTYTYFTNQAYGAFLSVVKENLSGKQLEQDSSDSFLSLCWRRKEGFRSVAEAAAYFKPLTLKFRSTKTKQMEIFPEGYLVVNKKGNVCLGILNGTAIGIVDTNVLGDISFQGQLVVYDNEKNQIGWARSDCQEISKL</sequence>
<organism evidence="12">
    <name type="scientific">Picea sitchensis</name>
    <name type="common">Sitka spruce</name>
    <name type="synonym">Pinus sitchensis</name>
    <dbReference type="NCBI Taxonomy" id="3332"/>
    <lineage>
        <taxon>Eukaryota</taxon>
        <taxon>Viridiplantae</taxon>
        <taxon>Streptophyta</taxon>
        <taxon>Embryophyta</taxon>
        <taxon>Tracheophyta</taxon>
        <taxon>Spermatophyta</taxon>
        <taxon>Pinopsida</taxon>
        <taxon>Pinidae</taxon>
        <taxon>Conifers I</taxon>
        <taxon>Pinales</taxon>
        <taxon>Pinaceae</taxon>
        <taxon>Picea</taxon>
    </lineage>
</organism>
<keyword evidence="6" id="KW-0378">Hydrolase</keyword>
<accession>B8LRU1</accession>